<dbReference type="PANTHER" id="PTHR13336:SF4">
    <property type="entry name" value="OCIA DOMAIN-CONTAINING PROTEIN 1"/>
    <property type="match status" value="1"/>
</dbReference>
<accession>A0A4W4GUF8</accession>
<feature type="compositionally biased region" description="Polar residues" evidence="6">
    <location>
        <begin position="138"/>
        <end position="155"/>
    </location>
</feature>
<comment type="domain">
    <text evidence="5">The OCIA domain is necessary and sufficient for endosomal localization.</text>
</comment>
<dbReference type="GeneID" id="113585244"/>
<reference evidence="8" key="5">
    <citation type="submission" date="2025-09" db="UniProtKB">
        <authorList>
            <consortium name="Ensembl"/>
        </authorList>
    </citation>
    <scope>IDENTIFICATION</scope>
</reference>
<evidence type="ECO:0000313" key="9">
    <source>
        <dbReference type="Proteomes" id="UP000314983"/>
    </source>
</evidence>
<reference evidence="9" key="1">
    <citation type="journal article" date="2014" name="Science">
        <title>Nonhuman genetics. Genomic basis for the convergent evolution of electric organs.</title>
        <authorList>
            <person name="Gallant J.R."/>
            <person name="Traeger L.L."/>
            <person name="Volkening J.D."/>
            <person name="Moffett H."/>
            <person name="Chen P.H."/>
            <person name="Novina C.D."/>
            <person name="Phillips G.N.Jr."/>
            <person name="Anand R."/>
            <person name="Wells G.B."/>
            <person name="Pinch M."/>
            <person name="Guth R."/>
            <person name="Unguez G.A."/>
            <person name="Albert J.S."/>
            <person name="Zakon H.H."/>
            <person name="Samanta M.P."/>
            <person name="Sussman M.R."/>
        </authorList>
    </citation>
    <scope>NUCLEOTIDE SEQUENCE [LARGE SCALE GENOMIC DNA]</scope>
</reference>
<evidence type="ECO:0000256" key="6">
    <source>
        <dbReference type="SAM" id="MobiDB-lite"/>
    </source>
</evidence>
<reference evidence="8" key="4">
    <citation type="submission" date="2025-08" db="UniProtKB">
        <authorList>
            <consortium name="Ensembl"/>
        </authorList>
    </citation>
    <scope>IDENTIFICATION</scope>
</reference>
<comment type="subunit">
    <text evidence="5">Interacts with STAT3.</text>
</comment>
<dbReference type="GO" id="GO:0005768">
    <property type="term" value="C:endosome"/>
    <property type="evidence" value="ECO:0007669"/>
    <property type="project" value="UniProtKB-SubCell"/>
</dbReference>
<comment type="subcellular location">
    <subcellularLocation>
        <location evidence="1 5">Endosome</location>
    </subcellularLocation>
</comment>
<organism evidence="8 9">
    <name type="scientific">Electrophorus electricus</name>
    <name type="common">Electric eel</name>
    <name type="synonym">Gymnotus electricus</name>
    <dbReference type="NCBI Taxonomy" id="8005"/>
    <lineage>
        <taxon>Eukaryota</taxon>
        <taxon>Metazoa</taxon>
        <taxon>Chordata</taxon>
        <taxon>Craniata</taxon>
        <taxon>Vertebrata</taxon>
        <taxon>Euteleostomi</taxon>
        <taxon>Actinopterygii</taxon>
        <taxon>Neopterygii</taxon>
        <taxon>Teleostei</taxon>
        <taxon>Ostariophysi</taxon>
        <taxon>Gymnotiformes</taxon>
        <taxon>Gymnotoidei</taxon>
        <taxon>Gymnotidae</taxon>
        <taxon>Electrophorus</taxon>
    </lineage>
</organism>
<feature type="compositionally biased region" description="Basic and acidic residues" evidence="6">
    <location>
        <begin position="204"/>
        <end position="231"/>
    </location>
</feature>
<protein>
    <recommendedName>
        <fullName evidence="4 5">OCIA domain-containing protein 1</fullName>
    </recommendedName>
</protein>
<dbReference type="InterPro" id="IPR040187">
    <property type="entry name" value="OCAD1/2"/>
</dbReference>
<feature type="region of interest" description="Disordered" evidence="6">
    <location>
        <begin position="128"/>
        <end position="260"/>
    </location>
</feature>
<evidence type="ECO:0000256" key="1">
    <source>
        <dbReference type="ARBA" id="ARBA00004177"/>
    </source>
</evidence>
<proteinExistence type="inferred from homology"/>
<reference evidence="9" key="2">
    <citation type="journal article" date="2017" name="Sci. Adv.">
        <title>A tail of two voltages: Proteomic comparison of the three electric organs of the electric eel.</title>
        <authorList>
            <person name="Traeger L.L."/>
            <person name="Sabat G."/>
            <person name="Barrett-Wilt G.A."/>
            <person name="Wells G.B."/>
            <person name="Sussman M.R."/>
        </authorList>
    </citation>
    <scope>NUCLEOTIDE SEQUENCE [LARGE SCALE GENOMIC DNA]</scope>
</reference>
<evidence type="ECO:0000256" key="3">
    <source>
        <dbReference type="ARBA" id="ARBA00037952"/>
    </source>
</evidence>
<feature type="compositionally biased region" description="Basic and acidic residues" evidence="6">
    <location>
        <begin position="245"/>
        <end position="260"/>
    </location>
</feature>
<gene>
    <name evidence="8" type="primary">OCIAD1</name>
</gene>
<dbReference type="GO" id="GO:2000736">
    <property type="term" value="P:regulation of stem cell differentiation"/>
    <property type="evidence" value="ECO:0007669"/>
    <property type="project" value="UniProtKB-UniRule"/>
</dbReference>
<feature type="compositionally biased region" description="Low complexity" evidence="6">
    <location>
        <begin position="163"/>
        <end position="181"/>
    </location>
</feature>
<dbReference type="AlphaFoldDB" id="A0A4W4GUF8"/>
<comment type="function">
    <text evidence="5">Maintains stem cell potency. Increases STAT3 phosphorylation and controls ERK phosphorylation. May act as a scaffold, increasing STAT3 recruitment onto endosomes.</text>
</comment>
<evidence type="ECO:0000259" key="7">
    <source>
        <dbReference type="Pfam" id="PF07051"/>
    </source>
</evidence>
<evidence type="ECO:0000256" key="5">
    <source>
        <dbReference type="RuleBase" id="RU369066"/>
    </source>
</evidence>
<dbReference type="Proteomes" id="UP000314983">
    <property type="component" value="Chromosome 3"/>
</dbReference>
<dbReference type="PANTHER" id="PTHR13336">
    <property type="entry name" value="OVARIAN CARCINOMA IMMUNOREACTIVE ANTIGEN"/>
    <property type="match status" value="1"/>
</dbReference>
<keyword evidence="2 5" id="KW-0967">Endosome</keyword>
<dbReference type="STRING" id="8005.ENSEEEP00000040096"/>
<dbReference type="Pfam" id="PF07051">
    <property type="entry name" value="OCIA"/>
    <property type="match status" value="1"/>
</dbReference>
<evidence type="ECO:0000256" key="2">
    <source>
        <dbReference type="ARBA" id="ARBA00022753"/>
    </source>
</evidence>
<dbReference type="Ensembl" id="ENSEEET00000040559.2">
    <property type="protein sequence ID" value="ENSEEEP00000040096.2"/>
    <property type="gene ID" value="ENSEEEG00000019012.2"/>
</dbReference>
<keyword evidence="9" id="KW-1185">Reference proteome</keyword>
<reference evidence="8" key="3">
    <citation type="submission" date="2020-05" db="EMBL/GenBank/DDBJ databases">
        <title>Electrophorus electricus (electric eel) genome, fEleEle1, primary haplotype.</title>
        <authorList>
            <person name="Myers G."/>
            <person name="Meyer A."/>
            <person name="Fedrigo O."/>
            <person name="Formenti G."/>
            <person name="Rhie A."/>
            <person name="Tracey A."/>
            <person name="Sims Y."/>
            <person name="Jarvis E.D."/>
        </authorList>
    </citation>
    <scope>NUCLEOTIDE SEQUENCE [LARGE SCALE GENOMIC DNA]</scope>
</reference>
<dbReference type="InterPro" id="IPR009764">
    <property type="entry name" value="OCIA_dom"/>
</dbReference>
<comment type="similarity">
    <text evidence="3 5">Belongs to the OCIAD1 family.</text>
</comment>
<dbReference type="GeneTree" id="ENSGT00530000063690"/>
<feature type="region of interest" description="Disordered" evidence="6">
    <location>
        <begin position="1"/>
        <end position="24"/>
    </location>
</feature>
<sequence>MSQASSGFNPASHGPPRSAQSPFGVNYIPTEHEKSIFRDCNQESFWYRSLPLSAVAVAVTQVMVTRGVLVPSPRFGSLPKVALAGFLGYMGGKVSYVNVCQEKFKKLENSPIGEALRQGHLHHVPPELKHSEFADPDQSVSQQSGFESTLQPTEEYSSPPNPYSSYSSDYPYSSPSQSYDPVLSTGVSESADSAPPVPPYQDEDSPKKRAVLYEELRSKNRENFEVSHSQKAEPLLKPQAQVTAPKKEDKKNKYGDAWEE</sequence>
<feature type="domain" description="OCIA" evidence="7">
    <location>
        <begin position="26"/>
        <end position="111"/>
    </location>
</feature>
<evidence type="ECO:0000313" key="8">
    <source>
        <dbReference type="Ensembl" id="ENSEEEP00000040096.2"/>
    </source>
</evidence>
<evidence type="ECO:0000256" key="4">
    <source>
        <dbReference type="ARBA" id="ARBA00040877"/>
    </source>
</evidence>
<name>A0A4W4GUF8_ELEEL</name>
<dbReference type="OMA" id="CARESFI"/>
<dbReference type="RefSeq" id="XP_035380506.1">
    <property type="nucleotide sequence ID" value="XM_035524613.1"/>
</dbReference>